<reference evidence="6" key="1">
    <citation type="journal article" date="2016" name="Proc. Natl. Acad. Sci. U.S.A.">
        <title>Chromosome-level assembly of Arabidopsis thaliana Ler reveals the extent of translocation and inversion polymorphisms.</title>
        <authorList>
            <person name="Zapata L."/>
            <person name="Ding J."/>
            <person name="Willing E.M."/>
            <person name="Hartwig B."/>
            <person name="Bezdan D."/>
            <person name="Jiao W.B."/>
            <person name="Patel V."/>
            <person name="Velikkakam James G."/>
            <person name="Koornneef M."/>
            <person name="Ossowski S."/>
            <person name="Schneeberger K."/>
        </authorList>
    </citation>
    <scope>NUCLEOTIDE SEQUENCE [LARGE SCALE GENOMIC DNA]</scope>
    <source>
        <strain evidence="6">cv. Landsberg erecta</strain>
    </source>
</reference>
<organism evidence="5 6">
    <name type="scientific">Arabidopsis thaliana</name>
    <name type="common">Mouse-ear cress</name>
    <dbReference type="NCBI Taxonomy" id="3702"/>
    <lineage>
        <taxon>Eukaryota</taxon>
        <taxon>Viridiplantae</taxon>
        <taxon>Streptophyta</taxon>
        <taxon>Embryophyta</taxon>
        <taxon>Tracheophyta</taxon>
        <taxon>Spermatophyta</taxon>
        <taxon>Magnoliopsida</taxon>
        <taxon>eudicotyledons</taxon>
        <taxon>Gunneridae</taxon>
        <taxon>Pentapetalae</taxon>
        <taxon>rosids</taxon>
        <taxon>malvids</taxon>
        <taxon>Brassicales</taxon>
        <taxon>Brassicaceae</taxon>
        <taxon>Camelineae</taxon>
        <taxon>Arabidopsis</taxon>
    </lineage>
</organism>
<dbReference type="InterPro" id="IPR044784">
    <property type="entry name" value="At1g01640-like"/>
</dbReference>
<name>A0A178VQ97_ARATH</name>
<evidence type="ECO:0000256" key="3">
    <source>
        <dbReference type="ARBA" id="ARBA00022786"/>
    </source>
</evidence>
<protein>
    <recommendedName>
        <fullName evidence="4">BTB domain-containing protein</fullName>
    </recommendedName>
</protein>
<dbReference type="PANTHER" id="PTHR47274">
    <property type="entry name" value="BTB/POZ DOMAIN CONTAINING PROTEIN, EXPRESSED-RELATED"/>
    <property type="match status" value="1"/>
</dbReference>
<evidence type="ECO:0000256" key="1">
    <source>
        <dbReference type="ARBA" id="ARBA00002668"/>
    </source>
</evidence>
<dbReference type="GO" id="GO:0016567">
    <property type="term" value="P:protein ubiquitination"/>
    <property type="evidence" value="ECO:0007669"/>
    <property type="project" value="UniProtKB-UniPathway"/>
</dbReference>
<dbReference type="PANTHER" id="PTHR47274:SF15">
    <property type="entry name" value="GENOME ASSEMBLY, CHROMOSOME: A05"/>
    <property type="match status" value="1"/>
</dbReference>
<comment type="pathway">
    <text evidence="2">Protein modification; protein ubiquitination.</text>
</comment>
<evidence type="ECO:0000313" key="6">
    <source>
        <dbReference type="Proteomes" id="UP000078284"/>
    </source>
</evidence>
<dbReference type="Pfam" id="PF00651">
    <property type="entry name" value="BTB"/>
    <property type="match status" value="1"/>
</dbReference>
<dbReference type="CDD" id="cd18186">
    <property type="entry name" value="BTB_POZ_ZBTB_KLHL-like"/>
    <property type="match status" value="1"/>
</dbReference>
<gene>
    <name evidence="5" type="ordered locus">AXX17_At2g04470</name>
</gene>
<dbReference type="SUPFAM" id="SSF54695">
    <property type="entry name" value="POZ domain"/>
    <property type="match status" value="1"/>
</dbReference>
<accession>A0A178VQ97</accession>
<evidence type="ECO:0000313" key="5">
    <source>
        <dbReference type="EMBL" id="OAP08499.1"/>
    </source>
</evidence>
<comment type="function">
    <text evidence="1">May act as a substrate-specific adapter of an E3 ubiquitin-protein ligase complex (CUL3-RBX1-BTB) which mediates the ubiquitination and subsequent proteasomal degradation of target proteins.</text>
</comment>
<dbReference type="ExpressionAtlas" id="A0A178VQ97">
    <property type="expression patterns" value="baseline and differential"/>
</dbReference>
<proteinExistence type="predicted"/>
<comment type="caution">
    <text evidence="5">The sequence shown here is derived from an EMBL/GenBank/DDBJ whole genome shotgun (WGS) entry which is preliminary data.</text>
</comment>
<feature type="domain" description="BTB" evidence="4">
    <location>
        <begin position="24"/>
        <end position="98"/>
    </location>
</feature>
<dbReference type="Proteomes" id="UP000078284">
    <property type="component" value="Chromosome 2"/>
</dbReference>
<dbReference type="Gene3D" id="3.30.710.10">
    <property type="entry name" value="Potassium Channel Kv1.1, Chain A"/>
    <property type="match status" value="1"/>
</dbReference>
<dbReference type="PROSITE" id="PS50097">
    <property type="entry name" value="BTB"/>
    <property type="match status" value="1"/>
</dbReference>
<evidence type="ECO:0000259" key="4">
    <source>
        <dbReference type="PROSITE" id="PS50097"/>
    </source>
</evidence>
<dbReference type="InterPro" id="IPR011333">
    <property type="entry name" value="SKP1/BTB/POZ_sf"/>
</dbReference>
<keyword evidence="3" id="KW-0833">Ubl conjugation pathway</keyword>
<sequence>MATQTNQDHFSGGLAKILAENWQVDVRLKAVDSDEGLVISAHKVIQASRSAVLKKMLESDEFKTSAKQVGTITLLEMKQEELEAFVEFLYSDGSMLSSKVKQHARALYRAADKYEILRLRELCRSELISSLNSTNSLNLLELAQIPFDKVLNDAALSYIKTNELMFPSFDEFKLFVDNYPNLAVEVMMASLTRTPSTSCSRCGLITYHNQTGTSCCSCGFDYPRRS</sequence>
<dbReference type="SMART" id="SM00225">
    <property type="entry name" value="BTB"/>
    <property type="match status" value="1"/>
</dbReference>
<evidence type="ECO:0000256" key="2">
    <source>
        <dbReference type="ARBA" id="ARBA00004906"/>
    </source>
</evidence>
<dbReference type="EMBL" id="LUHQ01000002">
    <property type="protein sequence ID" value="OAP08499.1"/>
    <property type="molecule type" value="Genomic_DNA"/>
</dbReference>
<dbReference type="UniPathway" id="UPA00143"/>
<dbReference type="AlphaFoldDB" id="A0A178VQ97"/>
<dbReference type="InterPro" id="IPR000210">
    <property type="entry name" value="BTB/POZ_dom"/>
</dbReference>